<dbReference type="Gene3D" id="1.20.1050.10">
    <property type="match status" value="1"/>
</dbReference>
<dbReference type="EMBL" id="KV417539">
    <property type="protein sequence ID" value="KZP22467.1"/>
    <property type="molecule type" value="Genomic_DNA"/>
</dbReference>
<evidence type="ECO:0000259" key="5">
    <source>
        <dbReference type="PROSITE" id="PS50404"/>
    </source>
</evidence>
<organism evidence="6 7">
    <name type="scientific">Athelia psychrophila</name>
    <dbReference type="NCBI Taxonomy" id="1759441"/>
    <lineage>
        <taxon>Eukaryota</taxon>
        <taxon>Fungi</taxon>
        <taxon>Dikarya</taxon>
        <taxon>Basidiomycota</taxon>
        <taxon>Agaricomycotina</taxon>
        <taxon>Agaricomycetes</taxon>
        <taxon>Agaricomycetidae</taxon>
        <taxon>Atheliales</taxon>
        <taxon>Atheliaceae</taxon>
        <taxon>Athelia</taxon>
    </lineage>
</organism>
<feature type="domain" description="GST N-terminal" evidence="5">
    <location>
        <begin position="1"/>
        <end position="88"/>
    </location>
</feature>
<evidence type="ECO:0000256" key="2">
    <source>
        <dbReference type="ARBA" id="ARBA00022679"/>
    </source>
</evidence>
<dbReference type="Pfam" id="PF00043">
    <property type="entry name" value="GST_C"/>
    <property type="match status" value="1"/>
</dbReference>
<sequence>MTLKLYGSPFSTSTQRVAIVLQQKHVQFEFITIDLIEGEHKAPAFVPKQPFAQVPFISDEGFMLHRFQTVFSKLANFDGASQVLGYEKWFKSGFTINLEPSTMGQDSEADEAVVAEKNAKLEGTLNVYEIILSKQLYVAGNERTLADLFHLQCGARVKGIVRRQTLVDGLKASSAGLRGKRSRTNHLVNLIRLKLLANNVYTMTE</sequence>
<dbReference type="GO" id="GO:0006749">
    <property type="term" value="P:glutathione metabolic process"/>
    <property type="evidence" value="ECO:0007669"/>
    <property type="project" value="TreeGrafter"/>
</dbReference>
<evidence type="ECO:0000313" key="7">
    <source>
        <dbReference type="Proteomes" id="UP000076532"/>
    </source>
</evidence>
<name>A0A166L188_9AGAM</name>
<dbReference type="Pfam" id="PF02798">
    <property type="entry name" value="GST_N"/>
    <property type="match status" value="1"/>
</dbReference>
<dbReference type="PANTHER" id="PTHR43900">
    <property type="entry name" value="GLUTATHIONE S-TRANSFERASE RHO"/>
    <property type="match status" value="1"/>
</dbReference>
<dbReference type="InterPro" id="IPR036249">
    <property type="entry name" value="Thioredoxin-like_sf"/>
</dbReference>
<dbReference type="GO" id="GO:0004364">
    <property type="term" value="F:glutathione transferase activity"/>
    <property type="evidence" value="ECO:0007669"/>
    <property type="project" value="UniProtKB-EC"/>
</dbReference>
<dbReference type="GO" id="GO:0043295">
    <property type="term" value="F:glutathione binding"/>
    <property type="evidence" value="ECO:0007669"/>
    <property type="project" value="TreeGrafter"/>
</dbReference>
<evidence type="ECO:0000256" key="4">
    <source>
        <dbReference type="RuleBase" id="RU003494"/>
    </source>
</evidence>
<dbReference type="GO" id="GO:0005737">
    <property type="term" value="C:cytoplasm"/>
    <property type="evidence" value="ECO:0007669"/>
    <property type="project" value="TreeGrafter"/>
</dbReference>
<dbReference type="OrthoDB" id="249703at2759"/>
<accession>A0A166L188</accession>
<dbReference type="SUPFAM" id="SSF47616">
    <property type="entry name" value="GST C-terminal domain-like"/>
    <property type="match status" value="1"/>
</dbReference>
<dbReference type="EC" id="2.5.1.18" evidence="1"/>
<dbReference type="STRING" id="436010.A0A166L188"/>
<gene>
    <name evidence="6" type="ORF">FIBSPDRAFT_890354</name>
</gene>
<evidence type="ECO:0000313" key="6">
    <source>
        <dbReference type="EMBL" id="KZP22467.1"/>
    </source>
</evidence>
<keyword evidence="7" id="KW-1185">Reference proteome</keyword>
<dbReference type="InterPro" id="IPR004046">
    <property type="entry name" value="GST_C"/>
</dbReference>
<dbReference type="AlphaFoldDB" id="A0A166L188"/>
<reference evidence="6 7" key="1">
    <citation type="journal article" date="2016" name="Mol. Biol. Evol.">
        <title>Comparative Genomics of Early-Diverging Mushroom-Forming Fungi Provides Insights into the Origins of Lignocellulose Decay Capabilities.</title>
        <authorList>
            <person name="Nagy L.G."/>
            <person name="Riley R."/>
            <person name="Tritt A."/>
            <person name="Adam C."/>
            <person name="Daum C."/>
            <person name="Floudas D."/>
            <person name="Sun H."/>
            <person name="Yadav J.S."/>
            <person name="Pangilinan J."/>
            <person name="Larsson K.H."/>
            <person name="Matsuura K."/>
            <person name="Barry K."/>
            <person name="Labutti K."/>
            <person name="Kuo R."/>
            <person name="Ohm R.A."/>
            <person name="Bhattacharya S.S."/>
            <person name="Shirouzu T."/>
            <person name="Yoshinaga Y."/>
            <person name="Martin F.M."/>
            <person name="Grigoriev I.V."/>
            <person name="Hibbett D.S."/>
        </authorList>
    </citation>
    <scope>NUCLEOTIDE SEQUENCE [LARGE SCALE GENOMIC DNA]</scope>
    <source>
        <strain evidence="6 7">CBS 109695</strain>
    </source>
</reference>
<dbReference type="PANTHER" id="PTHR43900:SF3">
    <property type="entry name" value="GLUTATHIONE S-TRANSFERASE RHO"/>
    <property type="match status" value="1"/>
</dbReference>
<evidence type="ECO:0000256" key="1">
    <source>
        <dbReference type="ARBA" id="ARBA00012452"/>
    </source>
</evidence>
<protein>
    <recommendedName>
        <fullName evidence="1">glutathione transferase</fullName>
        <ecNumber evidence="1">2.5.1.18</ecNumber>
    </recommendedName>
</protein>
<comment type="catalytic activity">
    <reaction evidence="3">
        <text>RX + glutathione = an S-substituted glutathione + a halide anion + H(+)</text>
        <dbReference type="Rhea" id="RHEA:16437"/>
        <dbReference type="ChEBI" id="CHEBI:15378"/>
        <dbReference type="ChEBI" id="CHEBI:16042"/>
        <dbReference type="ChEBI" id="CHEBI:17792"/>
        <dbReference type="ChEBI" id="CHEBI:57925"/>
        <dbReference type="ChEBI" id="CHEBI:90779"/>
        <dbReference type="EC" id="2.5.1.18"/>
    </reaction>
</comment>
<comment type="similarity">
    <text evidence="4">Belongs to the GST superfamily.</text>
</comment>
<dbReference type="PROSITE" id="PS50404">
    <property type="entry name" value="GST_NTER"/>
    <property type="match status" value="1"/>
</dbReference>
<dbReference type="Proteomes" id="UP000076532">
    <property type="component" value="Unassembled WGS sequence"/>
</dbReference>
<dbReference type="InterPro" id="IPR004045">
    <property type="entry name" value="Glutathione_S-Trfase_N"/>
</dbReference>
<dbReference type="Gene3D" id="3.40.30.10">
    <property type="entry name" value="Glutaredoxin"/>
    <property type="match status" value="1"/>
</dbReference>
<proteinExistence type="inferred from homology"/>
<dbReference type="InterPro" id="IPR036282">
    <property type="entry name" value="Glutathione-S-Trfase_C_sf"/>
</dbReference>
<evidence type="ECO:0000256" key="3">
    <source>
        <dbReference type="ARBA" id="ARBA00047960"/>
    </source>
</evidence>
<keyword evidence="2" id="KW-0808">Transferase</keyword>
<dbReference type="SUPFAM" id="SSF52833">
    <property type="entry name" value="Thioredoxin-like"/>
    <property type="match status" value="1"/>
</dbReference>